<dbReference type="NCBIfam" id="TIGR04215">
    <property type="entry name" value="choice_anch_A"/>
    <property type="match status" value="1"/>
</dbReference>
<evidence type="ECO:0000313" key="3">
    <source>
        <dbReference type="EMBL" id="MCM2679728.1"/>
    </source>
</evidence>
<feature type="domain" description="Choice-of-anchor A" evidence="2">
    <location>
        <begin position="25"/>
        <end position="268"/>
    </location>
</feature>
<comment type="caution">
    <text evidence="3">The sequence shown here is derived from an EMBL/GenBank/DDBJ whole genome shotgun (WGS) entry which is preliminary data.</text>
</comment>
<accession>A0AA41W7F9</accession>
<feature type="signal peptide" evidence="1">
    <location>
        <begin position="1"/>
        <end position="22"/>
    </location>
</feature>
<dbReference type="Pfam" id="PF20597">
    <property type="entry name" value="pAdhesive_15"/>
    <property type="match status" value="1"/>
</dbReference>
<evidence type="ECO:0000259" key="2">
    <source>
        <dbReference type="Pfam" id="PF20597"/>
    </source>
</evidence>
<proteinExistence type="predicted"/>
<dbReference type="RefSeq" id="WP_251261168.1">
    <property type="nucleotide sequence ID" value="NZ_JAMQGP010000003.1"/>
</dbReference>
<dbReference type="Proteomes" id="UP001165393">
    <property type="component" value="Unassembled WGS sequence"/>
</dbReference>
<keyword evidence="4" id="KW-1185">Reference proteome</keyword>
<sequence>MRHGIMKSLVCAATFFSASVLALPLDTYNLIVLEDLEYLSGHVQGKTLVGGNLNPSNSNHSLGFGSRLSGGTSLEVVGNIGNVGITLENGTNLIYGGTNNAAHINRNGGGEVYYDPSMSIKAVADELFAATSSYNSLSANGTVGVVSSKVLFEYSGVDDTAVFDFDSGLYLNSNLDLNLDAGNAENIVINVSGKNIEFGNQKPLDGFNNGNHFDWSKIIWNFFEAETIDFGNAQMVGAVLAPFASVSGGSQFDGSVAVKTFQGSQQFHTPVYRGPQPPKPPTTQIPNPSSLILIALGLLALRTNQRTLRPA</sequence>
<evidence type="ECO:0000313" key="4">
    <source>
        <dbReference type="Proteomes" id="UP001165393"/>
    </source>
</evidence>
<evidence type="ECO:0000256" key="1">
    <source>
        <dbReference type="SAM" id="SignalP"/>
    </source>
</evidence>
<organism evidence="3 4">
    <name type="scientific">Echinimonas agarilytica</name>
    <dbReference type="NCBI Taxonomy" id="1215918"/>
    <lineage>
        <taxon>Bacteria</taxon>
        <taxon>Pseudomonadati</taxon>
        <taxon>Pseudomonadota</taxon>
        <taxon>Gammaproteobacteria</taxon>
        <taxon>Alteromonadales</taxon>
        <taxon>Echinimonadaceae</taxon>
        <taxon>Echinimonas</taxon>
    </lineage>
</organism>
<dbReference type="EMBL" id="JAMQGP010000003">
    <property type="protein sequence ID" value="MCM2679728.1"/>
    <property type="molecule type" value="Genomic_DNA"/>
</dbReference>
<protein>
    <submittedName>
        <fullName evidence="3">Choice-of-anchor A family protein</fullName>
    </submittedName>
</protein>
<dbReference type="AlphaFoldDB" id="A0AA41W7F9"/>
<name>A0AA41W7F9_9GAMM</name>
<reference evidence="3 4" key="1">
    <citation type="journal article" date="2013" name="Antonie Van Leeuwenhoek">
        <title>Echinimonas agarilytica gen. nov., sp. nov., a new gammaproteobacterium isolated from the sea urchin Strongylocentrotus intermedius.</title>
        <authorList>
            <person name="Nedashkovskaya O.I."/>
            <person name="Stenkova A.M."/>
            <person name="Zhukova N.V."/>
            <person name="Van Trappen S."/>
            <person name="Lee J.S."/>
            <person name="Kim S.B."/>
        </authorList>
    </citation>
    <scope>NUCLEOTIDE SEQUENCE [LARGE SCALE GENOMIC DNA]</scope>
    <source>
        <strain evidence="3 4">KMM 6351</strain>
    </source>
</reference>
<feature type="chain" id="PRO_5041235624" evidence="1">
    <location>
        <begin position="23"/>
        <end position="311"/>
    </location>
</feature>
<gene>
    <name evidence="3" type="ORF">NAF29_08635</name>
</gene>
<keyword evidence="1" id="KW-0732">Signal</keyword>
<dbReference type="InterPro" id="IPR026588">
    <property type="entry name" value="Choice_anch_A"/>
</dbReference>